<keyword evidence="4" id="KW-0235">DNA replication</keyword>
<dbReference type="InterPro" id="IPR027417">
    <property type="entry name" value="P-loop_NTPase"/>
</dbReference>
<evidence type="ECO:0000256" key="2">
    <source>
        <dbReference type="ARBA" id="ARBA00006184"/>
    </source>
</evidence>
<dbReference type="PANTHER" id="PTHR10763">
    <property type="entry name" value="CELL DIVISION CONTROL PROTEIN 6-RELATED"/>
    <property type="match status" value="1"/>
</dbReference>
<name>A0AAN8VTY4_9MAGN</name>
<evidence type="ECO:0000259" key="9">
    <source>
        <dbReference type="SMART" id="SM01074"/>
    </source>
</evidence>
<evidence type="ECO:0000256" key="3">
    <source>
        <dbReference type="ARBA" id="ARBA00022618"/>
    </source>
</evidence>
<dbReference type="InterPro" id="IPR054425">
    <property type="entry name" value="Cdc6_ORC1-like_ATPase_lid"/>
</dbReference>
<dbReference type="AlphaFoldDB" id="A0AAN8VTY4"/>
<dbReference type="Gene3D" id="3.40.50.300">
    <property type="entry name" value="P-loop containing nucleotide triphosphate hydrolases"/>
    <property type="match status" value="1"/>
</dbReference>
<evidence type="ECO:0000256" key="4">
    <source>
        <dbReference type="ARBA" id="ARBA00022705"/>
    </source>
</evidence>
<evidence type="ECO:0000256" key="8">
    <source>
        <dbReference type="SAM" id="MobiDB-lite"/>
    </source>
</evidence>
<keyword evidence="3" id="KW-0132">Cell division</keyword>
<keyword evidence="11" id="KW-1185">Reference proteome</keyword>
<dbReference type="Pfam" id="PF13401">
    <property type="entry name" value="AAA_22"/>
    <property type="match status" value="1"/>
</dbReference>
<dbReference type="GO" id="GO:0003688">
    <property type="term" value="F:DNA replication origin binding"/>
    <property type="evidence" value="ECO:0007669"/>
    <property type="project" value="TreeGrafter"/>
</dbReference>
<gene>
    <name evidence="10" type="ORF">RJ641_032771</name>
</gene>
<dbReference type="SMART" id="SM01074">
    <property type="entry name" value="Cdc6_C"/>
    <property type="match status" value="1"/>
</dbReference>
<dbReference type="Gene3D" id="1.10.10.10">
    <property type="entry name" value="Winged helix-like DNA-binding domain superfamily/Winged helix DNA-binding domain"/>
    <property type="match status" value="1"/>
</dbReference>
<protein>
    <recommendedName>
        <fullName evidence="7">Cell division control protein</fullName>
    </recommendedName>
</protein>
<dbReference type="InterPro" id="IPR036388">
    <property type="entry name" value="WH-like_DNA-bd_sf"/>
</dbReference>
<dbReference type="InterPro" id="IPR016314">
    <property type="entry name" value="Cdc6/18"/>
</dbReference>
<dbReference type="SUPFAM" id="SSF46785">
    <property type="entry name" value="Winged helix' DNA-binding domain"/>
    <property type="match status" value="1"/>
</dbReference>
<feature type="compositionally biased region" description="Polar residues" evidence="8">
    <location>
        <begin position="47"/>
        <end position="56"/>
    </location>
</feature>
<dbReference type="GO" id="GO:0016887">
    <property type="term" value="F:ATP hydrolysis activity"/>
    <property type="evidence" value="ECO:0007669"/>
    <property type="project" value="InterPro"/>
</dbReference>
<dbReference type="GO" id="GO:0005634">
    <property type="term" value="C:nucleus"/>
    <property type="evidence" value="ECO:0007669"/>
    <property type="project" value="UniProtKB-SubCell"/>
</dbReference>
<dbReference type="Gene3D" id="1.10.8.60">
    <property type="match status" value="1"/>
</dbReference>
<evidence type="ECO:0000313" key="11">
    <source>
        <dbReference type="Proteomes" id="UP001370490"/>
    </source>
</evidence>
<dbReference type="InterPro" id="IPR049945">
    <property type="entry name" value="AAA_22"/>
</dbReference>
<accession>A0AAN8VTY4</accession>
<dbReference type="GO" id="GO:0051301">
    <property type="term" value="P:cell division"/>
    <property type="evidence" value="ECO:0007669"/>
    <property type="project" value="UniProtKB-UniRule"/>
</dbReference>
<dbReference type="InterPro" id="IPR050311">
    <property type="entry name" value="ORC1/CDC6"/>
</dbReference>
<keyword evidence="5" id="KW-0539">Nucleus</keyword>
<dbReference type="InterPro" id="IPR036390">
    <property type="entry name" value="WH_DNA-bd_sf"/>
</dbReference>
<organism evidence="10 11">
    <name type="scientific">Dillenia turbinata</name>
    <dbReference type="NCBI Taxonomy" id="194707"/>
    <lineage>
        <taxon>Eukaryota</taxon>
        <taxon>Viridiplantae</taxon>
        <taxon>Streptophyta</taxon>
        <taxon>Embryophyta</taxon>
        <taxon>Tracheophyta</taxon>
        <taxon>Spermatophyta</taxon>
        <taxon>Magnoliopsida</taxon>
        <taxon>eudicotyledons</taxon>
        <taxon>Gunneridae</taxon>
        <taxon>Pentapetalae</taxon>
        <taxon>Dilleniales</taxon>
        <taxon>Dilleniaceae</taxon>
        <taxon>Dillenia</taxon>
    </lineage>
</organism>
<feature type="region of interest" description="Disordered" evidence="8">
    <location>
        <begin position="1"/>
        <end position="58"/>
    </location>
</feature>
<dbReference type="InterPro" id="IPR015163">
    <property type="entry name" value="Cdc6_C"/>
</dbReference>
<dbReference type="Pfam" id="PF22606">
    <property type="entry name" value="Cdc6-ORC-like_ATPase_lid"/>
    <property type="match status" value="1"/>
</dbReference>
<evidence type="ECO:0000313" key="10">
    <source>
        <dbReference type="EMBL" id="KAK6935741.1"/>
    </source>
</evidence>
<evidence type="ECO:0000256" key="7">
    <source>
        <dbReference type="PIRNR" id="PIRNR001767"/>
    </source>
</evidence>
<reference evidence="10 11" key="1">
    <citation type="submission" date="2023-12" db="EMBL/GenBank/DDBJ databases">
        <title>A high-quality genome assembly for Dillenia turbinata (Dilleniales).</title>
        <authorList>
            <person name="Chanderbali A."/>
        </authorList>
    </citation>
    <scope>NUCLEOTIDE SEQUENCE [LARGE SCALE GENOMIC DNA]</scope>
    <source>
        <strain evidence="10">LSX21</strain>
        <tissue evidence="10">Leaf</tissue>
    </source>
</reference>
<dbReference type="Pfam" id="PF09079">
    <property type="entry name" value="WHD_Cdc6"/>
    <property type="match status" value="1"/>
</dbReference>
<dbReference type="Proteomes" id="UP001370490">
    <property type="component" value="Unassembled WGS sequence"/>
</dbReference>
<comment type="subcellular location">
    <subcellularLocation>
        <location evidence="1">Nucleus</location>
    </subcellularLocation>
</comment>
<evidence type="ECO:0000256" key="5">
    <source>
        <dbReference type="ARBA" id="ARBA00023242"/>
    </source>
</evidence>
<dbReference type="FunFam" id="3.40.50.300:FF:000547">
    <property type="entry name" value="Cell division control protein"/>
    <property type="match status" value="1"/>
</dbReference>
<dbReference type="PANTHER" id="PTHR10763:SF26">
    <property type="entry name" value="CELL DIVISION CONTROL PROTEIN 6 HOMOLOG"/>
    <property type="match status" value="1"/>
</dbReference>
<dbReference type="CDD" id="cd08768">
    <property type="entry name" value="Cdc6_C"/>
    <property type="match status" value="1"/>
</dbReference>
<keyword evidence="6" id="KW-0131">Cell cycle</keyword>
<dbReference type="GO" id="GO:0033314">
    <property type="term" value="P:mitotic DNA replication checkpoint signaling"/>
    <property type="evidence" value="ECO:0007669"/>
    <property type="project" value="TreeGrafter"/>
</dbReference>
<dbReference type="EMBL" id="JBAMMX010000007">
    <property type="protein sequence ID" value="KAK6935741.1"/>
    <property type="molecule type" value="Genomic_DNA"/>
</dbReference>
<feature type="domain" description="Cdc6 C-terminal" evidence="9">
    <location>
        <begin position="420"/>
        <end position="499"/>
    </location>
</feature>
<comment type="caution">
    <text evidence="10">The sequence shown here is derived from an EMBL/GenBank/DDBJ whole genome shotgun (WGS) entry which is preliminary data.</text>
</comment>
<comment type="similarity">
    <text evidence="2 7">Belongs to the CDC6/cdc18 family.</text>
</comment>
<evidence type="ECO:0000256" key="1">
    <source>
        <dbReference type="ARBA" id="ARBA00004123"/>
    </source>
</evidence>
<proteinExistence type="inferred from homology"/>
<dbReference type="GO" id="GO:0006270">
    <property type="term" value="P:DNA replication initiation"/>
    <property type="evidence" value="ECO:0007669"/>
    <property type="project" value="UniProtKB-UniRule"/>
</dbReference>
<dbReference type="SUPFAM" id="SSF52540">
    <property type="entry name" value="P-loop containing nucleoside triphosphate hydrolases"/>
    <property type="match status" value="1"/>
</dbReference>
<evidence type="ECO:0000256" key="6">
    <source>
        <dbReference type="ARBA" id="ARBA00023306"/>
    </source>
</evidence>
<dbReference type="PIRSF" id="PIRSF001767">
    <property type="entry name" value="Cdc6"/>
    <property type="match status" value="1"/>
</dbReference>
<sequence>MPSIVGRESCQEPITPQKRRLRSETASLDISIASPSPPKRKSPRSSINGSINTPSITIDRDSGVKPLKSCTSTVKILSESFVAKSNLNPIDNEQMRAVKEALHVSTAPSEIACREEEQIRVLEFCKDCTKHERSGSLYVCGCPGTGKSLSIEKVKHSLINWAEKTGFQSPDILSLNCTSLAHNNDIFAKILGRCEPQKKITGSASALQSLQNLYSHKQQSTQVKMMLVIADELDYLITKDKAVLHDLFMLTTLPFSRCILIGIANAIDLADRFLPRLQSLNCKPVVVSFRAYSKDQIIAILQQRLESLPYTVFHPKALELCARKVAAATGDMRKALCVCRSAIEMLELEVRELAGNLGMPFPERPLECVDQQAAALCDSTRKQDMNIVRVDHMAVALAKTFRSPVVDIIQSLPQHQQIILCSAVKLFRRGKKDTTIAELNKSYVEFCKMALVPPVGILEISNMCRVLSDQGLLKLGQSKDEKSRRVTLKADEADISFALQGIRFFRNSLQ</sequence>